<dbReference type="PANTHER" id="PTHR21039:SF0">
    <property type="entry name" value="HISTIDINOL-PHOSPHATASE"/>
    <property type="match status" value="1"/>
</dbReference>
<dbReference type="RefSeq" id="WP_132117204.1">
    <property type="nucleotide sequence ID" value="NZ_SMJU01000006.1"/>
</dbReference>
<evidence type="ECO:0000256" key="7">
    <source>
        <dbReference type="ARBA" id="ARBA00049158"/>
    </source>
</evidence>
<dbReference type="PANTHER" id="PTHR21039">
    <property type="entry name" value="HISTIDINOL PHOSPHATASE-RELATED"/>
    <property type="match status" value="1"/>
</dbReference>
<dbReference type="GO" id="GO:0004401">
    <property type="term" value="F:histidinol-phosphatase activity"/>
    <property type="evidence" value="ECO:0007669"/>
    <property type="project" value="UniProtKB-UniRule"/>
</dbReference>
<dbReference type="GO" id="GO:0000105">
    <property type="term" value="P:L-histidine biosynthetic process"/>
    <property type="evidence" value="ECO:0007669"/>
    <property type="project" value="UniProtKB-UniRule"/>
</dbReference>
<evidence type="ECO:0000256" key="6">
    <source>
        <dbReference type="ARBA" id="ARBA00023102"/>
    </source>
</evidence>
<evidence type="ECO:0000313" key="11">
    <source>
        <dbReference type="Proteomes" id="UP000295706"/>
    </source>
</evidence>
<keyword evidence="6 8" id="KW-0368">Histidine biosynthesis</keyword>
<organism evidence="10 11">
    <name type="scientific">Arundinibacter roseus</name>
    <dbReference type="NCBI Taxonomy" id="2070510"/>
    <lineage>
        <taxon>Bacteria</taxon>
        <taxon>Pseudomonadati</taxon>
        <taxon>Bacteroidota</taxon>
        <taxon>Cytophagia</taxon>
        <taxon>Cytophagales</taxon>
        <taxon>Spirosomataceae</taxon>
        <taxon>Arundinibacter</taxon>
    </lineage>
</organism>
<protein>
    <recommendedName>
        <fullName evidence="3 8">Histidinol-phosphatase</fullName>
        <shortName evidence="8">HolPase</shortName>
        <ecNumber evidence="3 8">3.1.3.15</ecNumber>
    </recommendedName>
</protein>
<dbReference type="SUPFAM" id="SSF89550">
    <property type="entry name" value="PHP domain-like"/>
    <property type="match status" value="1"/>
</dbReference>
<evidence type="ECO:0000256" key="3">
    <source>
        <dbReference type="ARBA" id="ARBA00013085"/>
    </source>
</evidence>
<dbReference type="Proteomes" id="UP000295706">
    <property type="component" value="Unassembled WGS sequence"/>
</dbReference>
<comment type="similarity">
    <text evidence="2 8">Belongs to the PHP hydrolase family. HisK subfamily.</text>
</comment>
<reference evidence="10 11" key="1">
    <citation type="submission" date="2019-02" db="EMBL/GenBank/DDBJ databases">
        <title>Arundinibacter roseus gen. nov., sp. nov., a new member of the family Cytophagaceae.</title>
        <authorList>
            <person name="Szuroczki S."/>
            <person name="Khayer B."/>
            <person name="Sproer C."/>
            <person name="Toumi M."/>
            <person name="Szabo A."/>
            <person name="Felfoldi T."/>
            <person name="Schumann P."/>
            <person name="Toth E."/>
        </authorList>
    </citation>
    <scope>NUCLEOTIDE SEQUENCE [LARGE SCALE GENOMIC DNA]</scope>
    <source>
        <strain evidence="10 11">DMA-k-7a</strain>
    </source>
</reference>
<name>A0A4R4KE81_9BACT</name>
<keyword evidence="4 8" id="KW-0028">Amino-acid biosynthesis</keyword>
<dbReference type="NCBIfam" id="TIGR01856">
    <property type="entry name" value="hisJ_fam"/>
    <property type="match status" value="1"/>
</dbReference>
<keyword evidence="11" id="KW-1185">Reference proteome</keyword>
<accession>A0A4R4KE81</accession>
<dbReference type="EMBL" id="SMJU01000006">
    <property type="protein sequence ID" value="TDB65082.1"/>
    <property type="molecule type" value="Genomic_DNA"/>
</dbReference>
<dbReference type="EC" id="3.1.3.15" evidence="3 8"/>
<keyword evidence="5 8" id="KW-0378">Hydrolase</keyword>
<dbReference type="InterPro" id="IPR016195">
    <property type="entry name" value="Pol/histidinol_Pase-like"/>
</dbReference>
<dbReference type="InterPro" id="IPR004013">
    <property type="entry name" value="PHP_dom"/>
</dbReference>
<proteinExistence type="inferred from homology"/>
<gene>
    <name evidence="10" type="ORF">EZE20_10210</name>
</gene>
<dbReference type="CDD" id="cd12110">
    <property type="entry name" value="PHP_HisPPase_Hisj_like"/>
    <property type="match status" value="1"/>
</dbReference>
<sequence length="285" mass="32369">MPDSWTNYHSHSHYCDGVESPREQVEAALRQSVRAFGFSSHGPVHFPNAWSMQADRLEEYLSETRALQAEFADQIDLYVGLEVDFLPGFSGPSTYASRLDFTVGSVHYLGLNEQGEPWEIDGSTEKFMKGLVEVHGGDIRKVIHLYYEHIRQMIETDAPDILGHLDKIKIHNLRNSLYDENEPWYQAEIDETLTLLAQTDCVLEVNTRGLYKKNLATYPGLSVLQRVQERKIPVMINSDSHAPSEITAKLSRTALLLKQAGFKTLRVLVAGTWQDVPFDEEGLYL</sequence>
<evidence type="ECO:0000256" key="5">
    <source>
        <dbReference type="ARBA" id="ARBA00022801"/>
    </source>
</evidence>
<evidence type="ECO:0000256" key="8">
    <source>
        <dbReference type="RuleBase" id="RU366003"/>
    </source>
</evidence>
<dbReference type="Pfam" id="PF02811">
    <property type="entry name" value="PHP"/>
    <property type="match status" value="1"/>
</dbReference>
<dbReference type="UniPathway" id="UPA00031">
    <property type="reaction ID" value="UER00013"/>
</dbReference>
<dbReference type="InterPro" id="IPR010140">
    <property type="entry name" value="Histidinol_P_phosphatase_HisJ"/>
</dbReference>
<evidence type="ECO:0000259" key="9">
    <source>
        <dbReference type="Pfam" id="PF02811"/>
    </source>
</evidence>
<evidence type="ECO:0000256" key="2">
    <source>
        <dbReference type="ARBA" id="ARBA00009152"/>
    </source>
</evidence>
<dbReference type="Gene3D" id="3.20.20.140">
    <property type="entry name" value="Metal-dependent hydrolases"/>
    <property type="match status" value="1"/>
</dbReference>
<comment type="catalytic activity">
    <reaction evidence="7 8">
        <text>L-histidinol phosphate + H2O = L-histidinol + phosphate</text>
        <dbReference type="Rhea" id="RHEA:14465"/>
        <dbReference type="ChEBI" id="CHEBI:15377"/>
        <dbReference type="ChEBI" id="CHEBI:43474"/>
        <dbReference type="ChEBI" id="CHEBI:57699"/>
        <dbReference type="ChEBI" id="CHEBI:57980"/>
        <dbReference type="EC" id="3.1.3.15"/>
    </reaction>
</comment>
<feature type="domain" description="PHP" evidence="9">
    <location>
        <begin position="8"/>
        <end position="207"/>
    </location>
</feature>
<dbReference type="OrthoDB" id="9775255at2"/>
<comment type="caution">
    <text evidence="10">The sequence shown here is derived from an EMBL/GenBank/DDBJ whole genome shotgun (WGS) entry which is preliminary data.</text>
</comment>
<evidence type="ECO:0000256" key="1">
    <source>
        <dbReference type="ARBA" id="ARBA00004970"/>
    </source>
</evidence>
<evidence type="ECO:0000313" key="10">
    <source>
        <dbReference type="EMBL" id="TDB65082.1"/>
    </source>
</evidence>
<comment type="pathway">
    <text evidence="1 8">Amino-acid biosynthesis; L-histidine biosynthesis; L-histidine from 5-phospho-alpha-D-ribose 1-diphosphate: step 8/9.</text>
</comment>
<dbReference type="GO" id="GO:0005737">
    <property type="term" value="C:cytoplasm"/>
    <property type="evidence" value="ECO:0007669"/>
    <property type="project" value="TreeGrafter"/>
</dbReference>
<evidence type="ECO:0000256" key="4">
    <source>
        <dbReference type="ARBA" id="ARBA00022605"/>
    </source>
</evidence>
<dbReference type="AlphaFoldDB" id="A0A4R4KE81"/>